<dbReference type="InterPro" id="IPR000835">
    <property type="entry name" value="HTH_MarR-typ"/>
</dbReference>
<sequence length="179" mass="20632">MTTEKTDTSATAARSRSRDPQERPWASTEALHRGLELHFFAHLNLAEDADRTLTELGFGRTHHRILYFVSQTPGITVGEMLSILRVTHQNVQRPMGELLRKGLIEQKTSMTDRRQRQLYITEAGQELFDRLTARQFDRIARAYEAAGPDAVRGFWTVLWHMIDDGDRAWLEENRIPSEA</sequence>
<keyword evidence="3" id="KW-0804">Transcription</keyword>
<feature type="domain" description="HTH marR-type" evidence="5">
    <location>
        <begin position="28"/>
        <end position="163"/>
    </location>
</feature>
<dbReference type="PANTHER" id="PTHR33164:SF44">
    <property type="entry name" value="TRANSCRIPTIONAL REGULATORY PROTEIN"/>
    <property type="match status" value="1"/>
</dbReference>
<dbReference type="SUPFAM" id="SSF46785">
    <property type="entry name" value="Winged helix' DNA-binding domain"/>
    <property type="match status" value="1"/>
</dbReference>
<evidence type="ECO:0000256" key="1">
    <source>
        <dbReference type="ARBA" id="ARBA00023015"/>
    </source>
</evidence>
<evidence type="ECO:0000313" key="6">
    <source>
        <dbReference type="EMBL" id="MDQ0316897.1"/>
    </source>
</evidence>
<dbReference type="InterPro" id="IPR036390">
    <property type="entry name" value="WH_DNA-bd_sf"/>
</dbReference>
<proteinExistence type="predicted"/>
<evidence type="ECO:0000256" key="2">
    <source>
        <dbReference type="ARBA" id="ARBA00023125"/>
    </source>
</evidence>
<evidence type="ECO:0000259" key="5">
    <source>
        <dbReference type="PROSITE" id="PS50995"/>
    </source>
</evidence>
<gene>
    <name evidence="6" type="ORF">J2S73_003373</name>
</gene>
<feature type="region of interest" description="Disordered" evidence="4">
    <location>
        <begin position="1"/>
        <end position="27"/>
    </location>
</feature>
<dbReference type="GO" id="GO:0003700">
    <property type="term" value="F:DNA-binding transcription factor activity"/>
    <property type="evidence" value="ECO:0007669"/>
    <property type="project" value="InterPro"/>
</dbReference>
<dbReference type="InterPro" id="IPR039422">
    <property type="entry name" value="MarR/SlyA-like"/>
</dbReference>
<keyword evidence="2 6" id="KW-0238">DNA-binding</keyword>
<dbReference type="EMBL" id="JAUSUL010000003">
    <property type="protein sequence ID" value="MDQ0316897.1"/>
    <property type="molecule type" value="Genomic_DNA"/>
</dbReference>
<keyword evidence="1" id="KW-0805">Transcription regulation</keyword>
<dbReference type="PROSITE" id="PS50995">
    <property type="entry name" value="HTH_MARR_2"/>
    <property type="match status" value="1"/>
</dbReference>
<dbReference type="AlphaFoldDB" id="A0AAE3VRM2"/>
<protein>
    <submittedName>
        <fullName evidence="6">DNA-binding MarR family transcriptional regulator</fullName>
    </submittedName>
</protein>
<dbReference type="InterPro" id="IPR023187">
    <property type="entry name" value="Tscrpt_reg_MarR-type_CS"/>
</dbReference>
<evidence type="ECO:0000256" key="4">
    <source>
        <dbReference type="SAM" id="MobiDB-lite"/>
    </source>
</evidence>
<name>A0AAE3VRM2_9HYPH</name>
<dbReference type="GO" id="GO:0003677">
    <property type="term" value="F:DNA binding"/>
    <property type="evidence" value="ECO:0007669"/>
    <property type="project" value="UniProtKB-KW"/>
</dbReference>
<comment type="caution">
    <text evidence="6">The sequence shown here is derived from an EMBL/GenBank/DDBJ whole genome shotgun (WGS) entry which is preliminary data.</text>
</comment>
<dbReference type="Proteomes" id="UP001229244">
    <property type="component" value="Unassembled WGS sequence"/>
</dbReference>
<dbReference type="Pfam" id="PF12802">
    <property type="entry name" value="MarR_2"/>
    <property type="match status" value="1"/>
</dbReference>
<reference evidence="6" key="1">
    <citation type="submission" date="2023-07" db="EMBL/GenBank/DDBJ databases">
        <title>Genomic Encyclopedia of Type Strains, Phase IV (KMG-IV): sequencing the most valuable type-strain genomes for metagenomic binning, comparative biology and taxonomic classification.</title>
        <authorList>
            <person name="Goeker M."/>
        </authorList>
    </citation>
    <scope>NUCLEOTIDE SEQUENCE</scope>
    <source>
        <strain evidence="6">DSM 21202</strain>
    </source>
</reference>
<dbReference type="GO" id="GO:0006950">
    <property type="term" value="P:response to stress"/>
    <property type="evidence" value="ECO:0007669"/>
    <property type="project" value="TreeGrafter"/>
</dbReference>
<dbReference type="SMART" id="SM00347">
    <property type="entry name" value="HTH_MARR"/>
    <property type="match status" value="1"/>
</dbReference>
<dbReference type="PROSITE" id="PS01117">
    <property type="entry name" value="HTH_MARR_1"/>
    <property type="match status" value="1"/>
</dbReference>
<accession>A0AAE3VRM2</accession>
<evidence type="ECO:0000313" key="7">
    <source>
        <dbReference type="Proteomes" id="UP001229244"/>
    </source>
</evidence>
<dbReference type="Gene3D" id="1.10.10.10">
    <property type="entry name" value="Winged helix-like DNA-binding domain superfamily/Winged helix DNA-binding domain"/>
    <property type="match status" value="1"/>
</dbReference>
<dbReference type="InterPro" id="IPR036388">
    <property type="entry name" value="WH-like_DNA-bd_sf"/>
</dbReference>
<dbReference type="RefSeq" id="WP_306886771.1">
    <property type="nucleotide sequence ID" value="NZ_JAUSUL010000003.1"/>
</dbReference>
<evidence type="ECO:0000256" key="3">
    <source>
        <dbReference type="ARBA" id="ARBA00023163"/>
    </source>
</evidence>
<organism evidence="6 7">
    <name type="scientific">Amorphus orientalis</name>
    <dbReference type="NCBI Taxonomy" id="649198"/>
    <lineage>
        <taxon>Bacteria</taxon>
        <taxon>Pseudomonadati</taxon>
        <taxon>Pseudomonadota</taxon>
        <taxon>Alphaproteobacteria</taxon>
        <taxon>Hyphomicrobiales</taxon>
        <taxon>Amorphaceae</taxon>
        <taxon>Amorphus</taxon>
    </lineage>
</organism>
<keyword evidence="7" id="KW-1185">Reference proteome</keyword>
<dbReference type="PANTHER" id="PTHR33164">
    <property type="entry name" value="TRANSCRIPTIONAL REGULATOR, MARR FAMILY"/>
    <property type="match status" value="1"/>
</dbReference>